<evidence type="ECO:0008006" key="5">
    <source>
        <dbReference type="Google" id="ProtNLM"/>
    </source>
</evidence>
<keyword evidence="2" id="KW-0732">Signal</keyword>
<feature type="signal peptide" evidence="2">
    <location>
        <begin position="1"/>
        <end position="20"/>
    </location>
</feature>
<dbReference type="InterPro" id="IPR008972">
    <property type="entry name" value="Cupredoxin"/>
</dbReference>
<evidence type="ECO:0000256" key="1">
    <source>
        <dbReference type="SAM" id="MobiDB-lite"/>
    </source>
</evidence>
<evidence type="ECO:0000313" key="3">
    <source>
        <dbReference type="EMBL" id="KAL0568656.1"/>
    </source>
</evidence>
<dbReference type="PANTHER" id="PTHR34883">
    <property type="entry name" value="SERINE-RICH PROTEIN, PUTATIVE-RELATED-RELATED"/>
    <property type="match status" value="1"/>
</dbReference>
<accession>A0ABR3F0T2</accession>
<evidence type="ECO:0000313" key="4">
    <source>
        <dbReference type="Proteomes" id="UP001465976"/>
    </source>
</evidence>
<gene>
    <name evidence="3" type="ORF">V5O48_013330</name>
</gene>
<feature type="region of interest" description="Disordered" evidence="1">
    <location>
        <begin position="386"/>
        <end position="424"/>
    </location>
</feature>
<dbReference type="SUPFAM" id="SSF49503">
    <property type="entry name" value="Cupredoxins"/>
    <property type="match status" value="1"/>
</dbReference>
<feature type="region of interest" description="Disordered" evidence="1">
    <location>
        <begin position="39"/>
        <end position="134"/>
    </location>
</feature>
<dbReference type="Proteomes" id="UP001465976">
    <property type="component" value="Unassembled WGS sequence"/>
</dbReference>
<feature type="compositionally biased region" description="Low complexity" evidence="1">
    <location>
        <begin position="87"/>
        <end position="117"/>
    </location>
</feature>
<organism evidence="3 4">
    <name type="scientific">Marasmius crinis-equi</name>
    <dbReference type="NCBI Taxonomy" id="585013"/>
    <lineage>
        <taxon>Eukaryota</taxon>
        <taxon>Fungi</taxon>
        <taxon>Dikarya</taxon>
        <taxon>Basidiomycota</taxon>
        <taxon>Agaricomycotina</taxon>
        <taxon>Agaricomycetes</taxon>
        <taxon>Agaricomycetidae</taxon>
        <taxon>Agaricales</taxon>
        <taxon>Marasmiineae</taxon>
        <taxon>Marasmiaceae</taxon>
        <taxon>Marasmius</taxon>
    </lineage>
</organism>
<reference evidence="3 4" key="1">
    <citation type="submission" date="2024-02" db="EMBL/GenBank/DDBJ databases">
        <title>A draft genome for the cacao thread blight pathogen Marasmius crinis-equi.</title>
        <authorList>
            <person name="Cohen S.P."/>
            <person name="Baruah I.K."/>
            <person name="Amoako-Attah I."/>
            <person name="Bukari Y."/>
            <person name="Meinhardt L.W."/>
            <person name="Bailey B.A."/>
        </authorList>
    </citation>
    <scope>NUCLEOTIDE SEQUENCE [LARGE SCALE GENOMIC DNA]</scope>
    <source>
        <strain evidence="3 4">GH-76</strain>
    </source>
</reference>
<comment type="caution">
    <text evidence="3">The sequence shown here is derived from an EMBL/GenBank/DDBJ whole genome shotgun (WGS) entry which is preliminary data.</text>
</comment>
<feature type="compositionally biased region" description="Low complexity" evidence="1">
    <location>
        <begin position="386"/>
        <end position="416"/>
    </location>
</feature>
<dbReference type="Gene3D" id="2.60.40.420">
    <property type="entry name" value="Cupredoxins - blue copper proteins"/>
    <property type="match status" value="1"/>
</dbReference>
<proteinExistence type="predicted"/>
<feature type="chain" id="PRO_5047443495" description="Phytocyanin domain-containing protein" evidence="2">
    <location>
        <begin position="21"/>
        <end position="447"/>
    </location>
</feature>
<evidence type="ECO:0000256" key="2">
    <source>
        <dbReference type="SAM" id="SignalP"/>
    </source>
</evidence>
<feature type="compositionally biased region" description="Polar residues" evidence="1">
    <location>
        <begin position="52"/>
        <end position="68"/>
    </location>
</feature>
<dbReference type="CDD" id="cd00920">
    <property type="entry name" value="Cupredoxin"/>
    <property type="match status" value="1"/>
</dbReference>
<feature type="compositionally biased region" description="Low complexity" evidence="1">
    <location>
        <begin position="124"/>
        <end position="134"/>
    </location>
</feature>
<name>A0ABR3F0T2_9AGAR</name>
<sequence>MVLLKSVFIALAVLSTSVSALPRPQDDSAIGKEVAVSAPNGVPITDTKELESQSSREAATKTADSQNDGGYGGYGGYTTSSADKSYETSSSMMEDSSSSMMEETTSMMEETTSMYETSSEKATETTSASYSMPTYGSGSSNWGSGYDDCVQKCIADHGAPPATYYPTQTSGSEGSSGTGSTVTVIVAPTQGVLRYVPAAVNASVGTTIKFMWGAGPHTVTKSSQLLPCNKTGDTAAPAFASGMQNKDFVFTQVVNDTNPTYYFCGVPEHCQKGMFGMINPPSSFGGATSVGGMMQGMMSNSTDLQAYASYTSNNTQGKAGANWGSSIDLKDMPEWSHSLIAENVLFTRNMLAMNPDIIKEDGSIDLSSVTSTPLMIPQDVGAQLNAASDSNGAAGSSSSPSSSSAPSSTDSAAGATQPTTTSNGASALASPKVLVAIMAVVATFFAL</sequence>
<dbReference type="PANTHER" id="PTHR34883:SF15">
    <property type="entry name" value="EXTRACELLULAR SERINE-RICH PROTEIN"/>
    <property type="match status" value="1"/>
</dbReference>
<keyword evidence="4" id="KW-1185">Reference proteome</keyword>
<dbReference type="EMBL" id="JBAHYK010001286">
    <property type="protein sequence ID" value="KAL0568656.1"/>
    <property type="molecule type" value="Genomic_DNA"/>
</dbReference>
<protein>
    <recommendedName>
        <fullName evidence="5">Phytocyanin domain-containing protein</fullName>
    </recommendedName>
</protein>
<dbReference type="InterPro" id="IPR052953">
    <property type="entry name" value="Ser-rich/MCO-related"/>
</dbReference>